<reference evidence="10" key="1">
    <citation type="submission" date="2021-02" db="EMBL/GenBank/DDBJ databases">
        <title>Genome sequence Cadophora malorum strain M34.</title>
        <authorList>
            <person name="Stefanovic E."/>
            <person name="Vu D."/>
            <person name="Scully C."/>
            <person name="Dijksterhuis J."/>
            <person name="Roader J."/>
            <person name="Houbraken J."/>
        </authorList>
    </citation>
    <scope>NUCLEOTIDE SEQUENCE</scope>
    <source>
        <strain evidence="10">M34</strain>
    </source>
</reference>
<dbReference type="GO" id="GO:0016757">
    <property type="term" value="F:glycosyltransferase activity"/>
    <property type="evidence" value="ECO:0007669"/>
    <property type="project" value="UniProtKB-KW"/>
</dbReference>
<sequence length="644" mass="72964">MAKSPEPSRDEVAHTSGNNTPSNMDFPPSNPFTDNEVSSSSEESSLCSTPVPVTALPTTGPATHAEQDEDVIQPIPQPGEELSEKVDHSQQSPDTPTAQNNEKSEASTPGDDPNSKGFWARQYAVFRKTYVPIEDPPLILPSGTTDEEKYGYLKTNRLGLYIIGVFSFLSLSAGMWLFVITSKYFYWFGFFVALLEIYLIISYTITLVGKDYDIESHNKVLADHPITDETAPTIDIYLPCCKEPMEILANTYIYVKALQWPAGKLKVYVLDDGNMAAVKELAISFGFEYIVRDDRPRLKKAGNLRWAFTRTYGDYFTIFDADFCPRPDFLLETVPQHLADPHTAIVQTPQFFRVKDEQSWVEQGAGAIQELFYRVVEVNRNRWGASICVGSNAVYRREALVEVGGTAEIGFSEDVHTGFYAVNRGWKVKYVPLCLACGVCPDTPHAFFSQQMRWCMGSTTLLTNPDFWKSNLNIVQKLCYMSGMMYYSAISLSIFINPLPGILLLWVRPEYFKYYNLAFAAPSVVYSLIAFRFWAKARYGLNVQFIMVIQSYAYLTAIKDRVFGRALAWVPSGDNKSHRNTKYRNMRILAWCWIFTYLGALVAALVYRCVTDKTFEAYNAIPLIVLDAMNLFFAHRFLLCVSKR</sequence>
<dbReference type="AlphaFoldDB" id="A0A8H7T8E8"/>
<feature type="transmembrane region" description="Helical" evidence="8">
    <location>
        <begin position="588"/>
        <end position="607"/>
    </location>
</feature>
<evidence type="ECO:0000256" key="7">
    <source>
        <dbReference type="SAM" id="MobiDB-lite"/>
    </source>
</evidence>
<feature type="region of interest" description="Disordered" evidence="7">
    <location>
        <begin position="1"/>
        <end position="116"/>
    </location>
</feature>
<evidence type="ECO:0000256" key="6">
    <source>
        <dbReference type="ARBA" id="ARBA00023136"/>
    </source>
</evidence>
<comment type="subcellular location">
    <subcellularLocation>
        <location evidence="1">Membrane</location>
        <topology evidence="1">Multi-pass membrane protein</topology>
    </subcellularLocation>
</comment>
<evidence type="ECO:0000256" key="2">
    <source>
        <dbReference type="ARBA" id="ARBA00022676"/>
    </source>
</evidence>
<dbReference type="EMBL" id="JAFJYH010000239">
    <property type="protein sequence ID" value="KAG4415012.1"/>
    <property type="molecule type" value="Genomic_DNA"/>
</dbReference>
<keyword evidence="2" id="KW-0328">Glycosyltransferase</keyword>
<protein>
    <recommendedName>
        <fullName evidence="9">Glycosyltransferase 2-like domain-containing protein</fullName>
    </recommendedName>
</protein>
<dbReference type="Proteomes" id="UP000664132">
    <property type="component" value="Unassembled WGS sequence"/>
</dbReference>
<evidence type="ECO:0000259" key="9">
    <source>
        <dbReference type="Pfam" id="PF13632"/>
    </source>
</evidence>
<feature type="transmembrane region" description="Helical" evidence="8">
    <location>
        <begin position="486"/>
        <end position="508"/>
    </location>
</feature>
<accession>A0A8H7T8E8</accession>
<name>A0A8H7T8E8_9HELO</name>
<evidence type="ECO:0000256" key="5">
    <source>
        <dbReference type="ARBA" id="ARBA00022989"/>
    </source>
</evidence>
<dbReference type="PANTHER" id="PTHR43867:SF2">
    <property type="entry name" value="CELLULOSE SYNTHASE CATALYTIC SUBUNIT A [UDP-FORMING]"/>
    <property type="match status" value="1"/>
</dbReference>
<evidence type="ECO:0000256" key="3">
    <source>
        <dbReference type="ARBA" id="ARBA00022679"/>
    </source>
</evidence>
<keyword evidence="11" id="KW-1185">Reference proteome</keyword>
<dbReference type="InterPro" id="IPR029044">
    <property type="entry name" value="Nucleotide-diphossugar_trans"/>
</dbReference>
<dbReference type="InterPro" id="IPR001173">
    <property type="entry name" value="Glyco_trans_2-like"/>
</dbReference>
<feature type="transmembrane region" description="Helical" evidence="8">
    <location>
        <begin position="619"/>
        <end position="639"/>
    </location>
</feature>
<dbReference type="OrthoDB" id="72851at2759"/>
<comment type="caution">
    <text evidence="10">The sequence shown here is derived from an EMBL/GenBank/DDBJ whole genome shotgun (WGS) entry which is preliminary data.</text>
</comment>
<dbReference type="SUPFAM" id="SSF53448">
    <property type="entry name" value="Nucleotide-diphospho-sugar transferases"/>
    <property type="match status" value="1"/>
</dbReference>
<gene>
    <name evidence="10" type="ORF">IFR04_011833</name>
</gene>
<dbReference type="PANTHER" id="PTHR43867">
    <property type="entry name" value="CELLULOSE SYNTHASE CATALYTIC SUBUNIT A [UDP-FORMING]"/>
    <property type="match status" value="1"/>
</dbReference>
<keyword evidence="4 8" id="KW-0812">Transmembrane</keyword>
<dbReference type="CDD" id="cd06421">
    <property type="entry name" value="CESA_CelA_like"/>
    <property type="match status" value="1"/>
</dbReference>
<evidence type="ECO:0000313" key="11">
    <source>
        <dbReference type="Proteomes" id="UP000664132"/>
    </source>
</evidence>
<evidence type="ECO:0000313" key="10">
    <source>
        <dbReference type="EMBL" id="KAG4415012.1"/>
    </source>
</evidence>
<proteinExistence type="predicted"/>
<feature type="transmembrane region" description="Helical" evidence="8">
    <location>
        <begin position="514"/>
        <end position="535"/>
    </location>
</feature>
<dbReference type="InterPro" id="IPR050321">
    <property type="entry name" value="Glycosyltr_2/OpgH_subfam"/>
</dbReference>
<feature type="domain" description="Glycosyltransferase 2-like" evidence="9">
    <location>
        <begin position="316"/>
        <end position="504"/>
    </location>
</feature>
<evidence type="ECO:0000256" key="4">
    <source>
        <dbReference type="ARBA" id="ARBA00022692"/>
    </source>
</evidence>
<evidence type="ECO:0000256" key="1">
    <source>
        <dbReference type="ARBA" id="ARBA00004141"/>
    </source>
</evidence>
<evidence type="ECO:0000256" key="8">
    <source>
        <dbReference type="SAM" id="Phobius"/>
    </source>
</evidence>
<feature type="transmembrane region" description="Helical" evidence="8">
    <location>
        <begin position="185"/>
        <end position="209"/>
    </location>
</feature>
<organism evidence="10 11">
    <name type="scientific">Cadophora malorum</name>
    <dbReference type="NCBI Taxonomy" id="108018"/>
    <lineage>
        <taxon>Eukaryota</taxon>
        <taxon>Fungi</taxon>
        <taxon>Dikarya</taxon>
        <taxon>Ascomycota</taxon>
        <taxon>Pezizomycotina</taxon>
        <taxon>Leotiomycetes</taxon>
        <taxon>Helotiales</taxon>
        <taxon>Ploettnerulaceae</taxon>
        <taxon>Cadophora</taxon>
    </lineage>
</organism>
<keyword evidence="6 8" id="KW-0472">Membrane</keyword>
<keyword evidence="5 8" id="KW-1133">Transmembrane helix</keyword>
<feature type="transmembrane region" description="Helical" evidence="8">
    <location>
        <begin position="158"/>
        <end position="179"/>
    </location>
</feature>
<dbReference type="Pfam" id="PF13632">
    <property type="entry name" value="Glyco_trans_2_3"/>
    <property type="match status" value="1"/>
</dbReference>
<feature type="compositionally biased region" description="Basic and acidic residues" evidence="7">
    <location>
        <begin position="1"/>
        <end position="13"/>
    </location>
</feature>
<feature type="compositionally biased region" description="Polar residues" evidence="7">
    <location>
        <begin position="89"/>
        <end position="101"/>
    </location>
</feature>
<keyword evidence="3" id="KW-0808">Transferase</keyword>
<dbReference type="Gene3D" id="3.90.550.10">
    <property type="entry name" value="Spore Coat Polysaccharide Biosynthesis Protein SpsA, Chain A"/>
    <property type="match status" value="1"/>
</dbReference>
<dbReference type="GO" id="GO:0016020">
    <property type="term" value="C:membrane"/>
    <property type="evidence" value="ECO:0007669"/>
    <property type="project" value="UniProtKB-SubCell"/>
</dbReference>